<proteinExistence type="predicted"/>
<evidence type="ECO:0000313" key="1">
    <source>
        <dbReference type="EMBL" id="QHT24310.1"/>
    </source>
</evidence>
<protein>
    <submittedName>
        <fullName evidence="1">Uncharacterized protein</fullName>
    </submittedName>
</protein>
<reference evidence="1" key="1">
    <citation type="journal article" date="2020" name="Nature">
        <title>Giant virus diversity and host interactions through global metagenomics.</title>
        <authorList>
            <person name="Schulz F."/>
            <person name="Roux S."/>
            <person name="Paez-Espino D."/>
            <person name="Jungbluth S."/>
            <person name="Walsh D.A."/>
            <person name="Denef V.J."/>
            <person name="McMahon K.D."/>
            <person name="Konstantinidis K.T."/>
            <person name="Eloe-Fadrosh E.A."/>
            <person name="Kyrpides N.C."/>
            <person name="Woyke T."/>
        </authorList>
    </citation>
    <scope>NUCLEOTIDE SEQUENCE</scope>
    <source>
        <strain evidence="1">GVMAG-M-3300023179-138</strain>
    </source>
</reference>
<organism evidence="1">
    <name type="scientific">viral metagenome</name>
    <dbReference type="NCBI Taxonomy" id="1070528"/>
    <lineage>
        <taxon>unclassified sequences</taxon>
        <taxon>metagenomes</taxon>
        <taxon>organismal metagenomes</taxon>
    </lineage>
</organism>
<dbReference type="EMBL" id="MN739743">
    <property type="protein sequence ID" value="QHT24310.1"/>
    <property type="molecule type" value="Genomic_DNA"/>
</dbReference>
<name>A0A6C0E6V7_9ZZZZ</name>
<sequence length="1594" mass="175984">MSVTIPLLRDLQGPWRELQVEFYGSSTETVEAYPFISVTDLKRIIWMKKDGAPEWAPERVFIGVRTGAGFRPIEFHWPADVADAVLPDPSTRMPNPALVNAQGVRKPVTPVMLGGLILETALAPELPGIPTITVISLASLQGEMTPVLFGGFYVMYFPWLTDPAEVGAAAESSDAITDDYALCVPYTLDRKSRITTVQESLAAGVAGDSIAMTTVARLRWALAFPRPESLEQMFYRLPTTTIMPFMRYFPAAPRSPLLKLALNPDGTPIITNDRLLARFLHYPPPAPNVIVAKVPITGSQALTMVIFEDGSCDITLEVPQRGATYLASAAADAEELIRRVLDDLGIAARPLLSDIHATYEWKHPSPATSAGLSAGEIKKRLAALTPFLEAGDGLTFRWRAVSNYESEAEMFAFITGLVEQEGGEVDPNDGEPNMEKFVSGLMTQFGIKKEAAKTVVERWIERRAKAVAPSITTGFLAVPKHSAGTSVTIRGDYPNYSLEIQGAGSLEEVQRLASVIGVLLGAPNLGMVAPPQIVLEIAAVVQQGAEGGDDGEIDLGDLGFESESEGEGEEAAPVAEVLNIQPADCRTKPWLASDAPLKALAKYYITKLTGLDPQLFSYEDPAANTKEKGAKEKQGNTYSRRCGTVEGRQPNIFTEEQYRKLHGCYEGRVRFVDLPPRSPDDLPASQDGYITDTGGLPIWTVYNYVSKSPPYNRLFLTCAEFWCAKESCNMPLLRSEFEGTARRDGADKPPNTCPFCGGRPIRDMSVPGPQESVIIRKKKDAESFHRFIGLIKEVTHPKKYPFPCCGIKPTLIQTYKKSIADGSFTFAGPAVEVQEAVDYKKIFSSIKKQYILDSDKLLTAGKIGLVPPFLDAFFGQDSPHSVKLVGVRPTFHDGATLFVHVGVESRARGLSLFAGLAPLLGYNSSEECKEALLELSPRAFESANYGTLVHEFAQTTLTEELLKSLPEFAAKYGYNLDINRPHIIRLYRAYINFRAYLSDDQTPKKLRHLEHLLTGLANRRLVVLERPSPDSRTAVAAERSDSRTAQVDVRCPTFGLTDAEAPVSFLWHDKRDDTWEPLILYNGEAVLTFGQPGTMPSIKTWLRDWTSQCTRPPPPHVWTPDIADLPRLTTLLTARLSLKPTALLRDRSNRLAGVMFGGLFVPCLDDGNLAIQLPRLFEADAIPNTPIDEYERFYAELRLPIVAQLALTGSEVSGFLMATGTMVPCGPGTSALPVQQVEAFPWERDAILRAPDAMSSTVVLEEQKVSVDEQAAEAYQYLRLSMAHYLHYDADGQRLKAAILQLIGESKSLYLRRQAMDVLLEPVIRQFLGVVVTDRRAALPLMRSDCIPLDEENCRTGCVWVQESCKIAVPQRGADSDPVRIFTARLGDELLRYPNRAEILEDRVPKLRTPKVAVRVGDELILPTKKKEPVDLIMERLGLGQRQATFPEELLRLDGLEETAGPPASWTDLGFRVIEEDRNVVLAAITQVPIETWATSIVDRKVKLGLPADAFAWNLQDMYAIASLKTSTVLLVSREGVQMIRPPIRPPPDSYMFFWDYLLVSRGDTYRFRLDQLPGDVAMAVDATTPLSVEELGK</sequence>
<accession>A0A6C0E6V7</accession>